<evidence type="ECO:0000256" key="1">
    <source>
        <dbReference type="ARBA" id="ARBA00004141"/>
    </source>
</evidence>
<dbReference type="PANTHER" id="PTHR11616:SF321">
    <property type="entry name" value="SODIUM-DEPENDENT NUTRIENT AMINO ACID TRANSPORTER 1-RELATED"/>
    <property type="match status" value="1"/>
</dbReference>
<evidence type="ECO:0000256" key="7">
    <source>
        <dbReference type="ARBA" id="ARBA00022989"/>
    </source>
</evidence>
<feature type="binding site" evidence="14">
    <location>
        <position position="63"/>
    </location>
    <ligand>
        <name>Na(+)</name>
        <dbReference type="ChEBI" id="CHEBI:29101"/>
        <label>1</label>
    </ligand>
</feature>
<evidence type="ECO:0000256" key="13">
    <source>
        <dbReference type="ARBA" id="ARBA00037785"/>
    </source>
</evidence>
<feature type="transmembrane region" description="Helical" evidence="17">
    <location>
        <begin position="81"/>
        <end position="101"/>
    </location>
</feature>
<feature type="transmembrane region" description="Helical" evidence="17">
    <location>
        <begin position="264"/>
        <end position="291"/>
    </location>
</feature>
<evidence type="ECO:0000256" key="3">
    <source>
        <dbReference type="ARBA" id="ARBA00022448"/>
    </source>
</evidence>
<dbReference type="KEGG" id="dpa:109538356"/>
<comment type="function">
    <text evidence="13">Unusual broad substrate spectrum amino acid:sodium cotransporter that promotes absorption of the D isomers of essential amino acids. Neutral amino acids are the preferred substrates, especially methionine and phenylalanine.</text>
</comment>
<dbReference type="PRINTS" id="PR00176">
    <property type="entry name" value="NANEUSMPORT"/>
</dbReference>
<evidence type="ECO:0000313" key="19">
    <source>
        <dbReference type="Proteomes" id="UP000019118"/>
    </source>
</evidence>
<dbReference type="GO" id="GO:0089718">
    <property type="term" value="P:amino acid import across plasma membrane"/>
    <property type="evidence" value="ECO:0007669"/>
    <property type="project" value="TreeGrafter"/>
</dbReference>
<keyword evidence="19" id="KW-1185">Reference proteome</keyword>
<keyword evidence="7 17" id="KW-1133">Transmembrane helix</keyword>
<evidence type="ECO:0000256" key="4">
    <source>
        <dbReference type="ARBA" id="ARBA00022692"/>
    </source>
</evidence>
<evidence type="ECO:0000256" key="8">
    <source>
        <dbReference type="ARBA" id="ARBA00023053"/>
    </source>
</evidence>
<evidence type="ECO:0000256" key="15">
    <source>
        <dbReference type="RuleBase" id="RU003732"/>
    </source>
</evidence>
<dbReference type="InterPro" id="IPR037272">
    <property type="entry name" value="SNS_sf"/>
</dbReference>
<evidence type="ECO:0000256" key="12">
    <source>
        <dbReference type="ARBA" id="ARBA00023201"/>
    </source>
</evidence>
<reference evidence="19" key="1">
    <citation type="journal article" date="2013" name="Genome Biol.">
        <title>Draft genome of the mountain pine beetle, Dendroctonus ponderosae Hopkins, a major forest pest.</title>
        <authorList>
            <person name="Keeling C.I."/>
            <person name="Yuen M.M."/>
            <person name="Liao N.Y."/>
            <person name="Docking T.R."/>
            <person name="Chan S.K."/>
            <person name="Taylor G.A."/>
            <person name="Palmquist D.L."/>
            <person name="Jackman S.D."/>
            <person name="Nguyen A."/>
            <person name="Li M."/>
            <person name="Henderson H."/>
            <person name="Janes J.K."/>
            <person name="Zhao Y."/>
            <person name="Pandoh P."/>
            <person name="Moore R."/>
            <person name="Sperling F.A."/>
            <person name="Huber D.P."/>
            <person name="Birol I."/>
            <person name="Jones S.J."/>
            <person name="Bohlmann J."/>
        </authorList>
    </citation>
    <scope>NUCLEOTIDE SEQUENCE</scope>
</reference>
<feature type="transmembrane region" description="Helical" evidence="17">
    <location>
        <begin position="470"/>
        <end position="491"/>
    </location>
</feature>
<keyword evidence="14" id="KW-0479">Metal-binding</keyword>
<name>A0AAR5PJB1_DENPD</name>
<keyword evidence="6" id="KW-0029">Amino-acid transport</keyword>
<feature type="transmembrane region" description="Helical" evidence="17">
    <location>
        <begin position="132"/>
        <end position="154"/>
    </location>
</feature>
<keyword evidence="10 17" id="KW-0472">Membrane</keyword>
<evidence type="ECO:0000313" key="18">
    <source>
        <dbReference type="EnsemblMetazoa" id="XP_019761128.1"/>
    </source>
</evidence>
<keyword evidence="4 15" id="KW-0812">Transmembrane</keyword>
<dbReference type="AlphaFoldDB" id="A0AAR5PJB1"/>
<dbReference type="EnsemblMetazoa" id="XM_019905569.1">
    <property type="protein sequence ID" value="XP_019761128.1"/>
    <property type="gene ID" value="LOC109538356"/>
</dbReference>
<feature type="region of interest" description="Disordered" evidence="16">
    <location>
        <begin position="1"/>
        <end position="43"/>
    </location>
</feature>
<dbReference type="PANTHER" id="PTHR11616">
    <property type="entry name" value="SODIUM/CHLORIDE DEPENDENT TRANSPORTER"/>
    <property type="match status" value="1"/>
</dbReference>
<dbReference type="CDD" id="cd10324">
    <property type="entry name" value="SLC6sbd"/>
    <property type="match status" value="1"/>
</dbReference>
<feature type="binding site" evidence="14">
    <location>
        <position position="413"/>
    </location>
    <ligand>
        <name>Na(+)</name>
        <dbReference type="ChEBI" id="CHEBI:29101"/>
        <label>1</label>
    </ligand>
</feature>
<feature type="binding site" evidence="14">
    <location>
        <position position="67"/>
    </location>
    <ligand>
        <name>Na(+)</name>
        <dbReference type="ChEBI" id="CHEBI:29101"/>
        <label>1</label>
    </ligand>
</feature>
<keyword evidence="3 15" id="KW-0813">Transport</keyword>
<feature type="binding site" evidence="14">
    <location>
        <position position="314"/>
    </location>
    <ligand>
        <name>Na(+)</name>
        <dbReference type="ChEBI" id="CHEBI:29101"/>
        <label>1</label>
    </ligand>
</feature>
<feature type="binding site" evidence="14">
    <location>
        <position position="417"/>
    </location>
    <ligand>
        <name>Na(+)</name>
        <dbReference type="ChEBI" id="CHEBI:29101"/>
        <label>1</label>
    </ligand>
</feature>
<dbReference type="PROSITE" id="PS50267">
    <property type="entry name" value="NA_NEUROTRAN_SYMP_3"/>
    <property type="match status" value="1"/>
</dbReference>
<feature type="transmembrane region" description="Helical" evidence="17">
    <location>
        <begin position="338"/>
        <end position="361"/>
    </location>
</feature>
<reference evidence="18" key="2">
    <citation type="submission" date="2024-08" db="UniProtKB">
        <authorList>
            <consortium name="EnsemblMetazoa"/>
        </authorList>
    </citation>
    <scope>IDENTIFICATION</scope>
</reference>
<dbReference type="PROSITE" id="PS00610">
    <property type="entry name" value="NA_NEUROTRAN_SYMP_1"/>
    <property type="match status" value="1"/>
</dbReference>
<evidence type="ECO:0000256" key="9">
    <source>
        <dbReference type="ARBA" id="ARBA00023065"/>
    </source>
</evidence>
<proteinExistence type="inferred from homology"/>
<feature type="transmembrane region" description="Helical" evidence="17">
    <location>
        <begin position="400"/>
        <end position="426"/>
    </location>
</feature>
<accession>A0AAR5PJB1</accession>
<dbReference type="Pfam" id="PF00209">
    <property type="entry name" value="SNF"/>
    <property type="match status" value="1"/>
</dbReference>
<feature type="transmembrane region" description="Helical" evidence="17">
    <location>
        <begin position="511"/>
        <end position="533"/>
    </location>
</feature>
<feature type="transmembrane region" description="Helical" evidence="17">
    <location>
        <begin position="553"/>
        <end position="574"/>
    </location>
</feature>
<keyword evidence="11" id="KW-0325">Glycoprotein</keyword>
<dbReference type="GO" id="GO:0005886">
    <property type="term" value="C:plasma membrane"/>
    <property type="evidence" value="ECO:0007669"/>
    <property type="project" value="TreeGrafter"/>
</dbReference>
<organism evidence="18 19">
    <name type="scientific">Dendroctonus ponderosae</name>
    <name type="common">Mountain pine beetle</name>
    <dbReference type="NCBI Taxonomy" id="77166"/>
    <lineage>
        <taxon>Eukaryota</taxon>
        <taxon>Metazoa</taxon>
        <taxon>Ecdysozoa</taxon>
        <taxon>Arthropoda</taxon>
        <taxon>Hexapoda</taxon>
        <taxon>Insecta</taxon>
        <taxon>Pterygota</taxon>
        <taxon>Neoptera</taxon>
        <taxon>Endopterygota</taxon>
        <taxon>Coleoptera</taxon>
        <taxon>Polyphaga</taxon>
        <taxon>Cucujiformia</taxon>
        <taxon>Curculionidae</taxon>
        <taxon>Scolytinae</taxon>
        <taxon>Dendroctonus</taxon>
    </lineage>
</organism>
<keyword evidence="12" id="KW-0739">Sodium transport</keyword>
<dbReference type="Proteomes" id="UP000019118">
    <property type="component" value="Unassembled WGS sequence"/>
</dbReference>
<keyword evidence="9" id="KW-0406">Ion transport</keyword>
<evidence type="ECO:0000256" key="6">
    <source>
        <dbReference type="ARBA" id="ARBA00022970"/>
    </source>
</evidence>
<evidence type="ECO:0000256" key="16">
    <source>
        <dbReference type="SAM" id="MobiDB-lite"/>
    </source>
</evidence>
<dbReference type="GO" id="GO:0015179">
    <property type="term" value="F:L-amino acid transmembrane transporter activity"/>
    <property type="evidence" value="ECO:0007669"/>
    <property type="project" value="TreeGrafter"/>
</dbReference>
<dbReference type="SUPFAM" id="SSF161070">
    <property type="entry name" value="SNF-like"/>
    <property type="match status" value="1"/>
</dbReference>
<evidence type="ECO:0000256" key="17">
    <source>
        <dbReference type="SAM" id="Phobius"/>
    </source>
</evidence>
<keyword evidence="8 14" id="KW-0915">Sodium</keyword>
<evidence type="ECO:0000256" key="14">
    <source>
        <dbReference type="PIRSR" id="PIRSR600175-1"/>
    </source>
</evidence>
<sequence length="636" mass="71097">MTKENGYVNNAFNEHQDEAVPNGSRDQNQSEDSDSKAIEQSNPDRLSWDKPIEFLMSCIAMNVGLGNIWRFPFVAYENGGGAFLIPYILVLMLMGRPMYYLEACLGQFASRGNVKIFENLAPALKGVGFGQLVGTICVATYYCSLMAITLFYLVNSFSADLPWASCNPEWDSVEWVKNDNITCIASNSTSTVSNTTNTTSGSEMSSAELYFRIDVLKESVDISDGIGTPDWQLALCLLVAWAITFGVCAKGVQSSGKASYFLALFPYVVLLALLIRAVTLEGSGTGILYFINPKWDKLLDAKVWYNAVTQCFFSLNIGFGSVSMYASYNGFRHNVYKVAMVITTLDTLTSLLAGTIIFGILGNLASKMGVEVSEVVKSGGTGLAFISYPEALAKFEAVPWLFAILFFLMLFVLGVGSLAALQGCAFTVVMDAFPKLKIWHVSLGTAVGGFVIGLVYVTPGGQWIFSMVDFFGGTFIFYIMNIVEVVAIFWWYGLENVCQDIEFMTKRKPGIYWRVCWCLVIPLVLICVLVYFLATFEPLKYESKDFPVKISVWGWALLAFGIFQPILWFAIDFFRKRKTYENSKQAIQSMFRHTHWGPKDPKLHQKWKEFKILRNADRVLKLRGKTRDKICVLIGK</sequence>
<dbReference type="PROSITE" id="PS00754">
    <property type="entry name" value="NA_NEUROTRAN_SYMP_2"/>
    <property type="match status" value="1"/>
</dbReference>
<dbReference type="GO" id="GO:0005283">
    <property type="term" value="F:amino acid:sodium symporter activity"/>
    <property type="evidence" value="ECO:0007669"/>
    <property type="project" value="TreeGrafter"/>
</dbReference>
<protein>
    <recommendedName>
        <fullName evidence="15">Transporter</fullName>
    </recommendedName>
</protein>
<comment type="subcellular location">
    <subcellularLocation>
        <location evidence="1">Membrane</location>
        <topology evidence="1">Multi-pass membrane protein</topology>
    </subcellularLocation>
</comment>
<evidence type="ECO:0000256" key="2">
    <source>
        <dbReference type="ARBA" id="ARBA00006459"/>
    </source>
</evidence>
<keyword evidence="5 15" id="KW-0769">Symport</keyword>
<evidence type="ECO:0000256" key="10">
    <source>
        <dbReference type="ARBA" id="ARBA00023136"/>
    </source>
</evidence>
<feature type="transmembrane region" description="Helical" evidence="17">
    <location>
        <begin position="438"/>
        <end position="458"/>
    </location>
</feature>
<evidence type="ECO:0000256" key="11">
    <source>
        <dbReference type="ARBA" id="ARBA00023180"/>
    </source>
</evidence>
<dbReference type="GeneID" id="109538356"/>
<evidence type="ECO:0000256" key="5">
    <source>
        <dbReference type="ARBA" id="ARBA00022847"/>
    </source>
</evidence>
<feature type="transmembrane region" description="Helical" evidence="17">
    <location>
        <begin position="303"/>
        <end position="326"/>
    </location>
</feature>
<comment type="similarity">
    <text evidence="2 15">Belongs to the sodium:neurotransmitter symporter (SNF) (TC 2.A.22) family.</text>
</comment>
<dbReference type="InterPro" id="IPR000175">
    <property type="entry name" value="Na/ntran_symport"/>
</dbReference>
<dbReference type="GO" id="GO:0046872">
    <property type="term" value="F:metal ion binding"/>
    <property type="evidence" value="ECO:0007669"/>
    <property type="project" value="UniProtKB-KW"/>
</dbReference>